<comment type="similarity">
    <text evidence="2">Belongs to the oxidase-dependent Fe transporter (OFeT) (TC 9.A.10.1) family.</text>
</comment>
<feature type="transmembrane region" description="Helical" evidence="6">
    <location>
        <begin position="150"/>
        <end position="172"/>
    </location>
</feature>
<sequence>MAKVSVIIFREMLEISIFISIISAATLGIANSRNYIIFGIVIGSMISILLAFIFAQISLMFDGFGAEIFSIAIIFLTIVMVAYTIVKVVNYNSKLKQWFGNLQNEICIGTTSKWAISLMVAATIIREGIEIILFLGSIIATDRAVYVTDYLIGSIIGSIAALLIGYSIYNGLMVISPKYFFKVSFWLLLFIAAALSSEAAVIMTSSGIIISGSEVLWNSAWFISDESLLGRVLKALIGYTTTPNMAQVVFYISTLLGLYTLHYYCSINDCNQYQEKRKR</sequence>
<feature type="transmembrane region" description="Helical" evidence="6">
    <location>
        <begin position="36"/>
        <end position="61"/>
    </location>
</feature>
<feature type="transmembrane region" description="Helical" evidence="6">
    <location>
        <begin position="184"/>
        <end position="210"/>
    </location>
</feature>
<dbReference type="AlphaFoldDB" id="A0A0F3MQ52"/>
<gene>
    <name evidence="7" type="ORF">OCHUTO_0028</name>
</gene>
<feature type="transmembrane region" description="Helical" evidence="6">
    <location>
        <begin position="68"/>
        <end position="86"/>
    </location>
</feature>
<name>A0A0F3MQ52_9RICK</name>
<feature type="transmembrane region" description="Helical" evidence="6">
    <location>
        <begin position="248"/>
        <end position="267"/>
    </location>
</feature>
<keyword evidence="3 6" id="KW-0812">Transmembrane</keyword>
<dbReference type="OrthoDB" id="7260758at2"/>
<evidence type="ECO:0000256" key="4">
    <source>
        <dbReference type="ARBA" id="ARBA00022989"/>
    </source>
</evidence>
<evidence type="ECO:0000256" key="1">
    <source>
        <dbReference type="ARBA" id="ARBA00004141"/>
    </source>
</evidence>
<dbReference type="EMBL" id="LANP01000001">
    <property type="protein sequence ID" value="KJV57557.1"/>
    <property type="molecule type" value="Genomic_DNA"/>
</dbReference>
<keyword evidence="4 6" id="KW-1133">Transmembrane helix</keyword>
<dbReference type="PATRIC" id="fig|1359168.3.peg.29"/>
<evidence type="ECO:0000313" key="8">
    <source>
        <dbReference type="Proteomes" id="UP000033616"/>
    </source>
</evidence>
<comment type="caution">
    <text evidence="7">The sequence shown here is derived from an EMBL/GenBank/DDBJ whole genome shotgun (WGS) entry which is preliminary data.</text>
</comment>
<dbReference type="RefSeq" id="WP_045796869.1">
    <property type="nucleotide sequence ID" value="NZ_LANP01000001.1"/>
</dbReference>
<organism evidence="7 8">
    <name type="scientific">Orientia chuto str. Dubai</name>
    <dbReference type="NCBI Taxonomy" id="1359168"/>
    <lineage>
        <taxon>Bacteria</taxon>
        <taxon>Pseudomonadati</taxon>
        <taxon>Pseudomonadota</taxon>
        <taxon>Alphaproteobacteria</taxon>
        <taxon>Rickettsiales</taxon>
        <taxon>Rickettsiaceae</taxon>
        <taxon>Rickettsieae</taxon>
        <taxon>Orientia</taxon>
    </lineage>
</organism>
<dbReference type="InterPro" id="IPR004923">
    <property type="entry name" value="FTR1/Fip1/EfeU"/>
</dbReference>
<comment type="subcellular location">
    <subcellularLocation>
        <location evidence="1">Membrane</location>
        <topology evidence="1">Multi-pass membrane protein</topology>
    </subcellularLocation>
</comment>
<accession>A0A0F3MQ52</accession>
<keyword evidence="5 6" id="KW-0472">Membrane</keyword>
<evidence type="ECO:0000313" key="7">
    <source>
        <dbReference type="EMBL" id="KJV57557.1"/>
    </source>
</evidence>
<evidence type="ECO:0000256" key="3">
    <source>
        <dbReference type="ARBA" id="ARBA00022692"/>
    </source>
</evidence>
<keyword evidence="8" id="KW-1185">Reference proteome</keyword>
<feature type="transmembrane region" description="Helical" evidence="6">
    <location>
        <begin position="12"/>
        <end position="30"/>
    </location>
</feature>
<dbReference type="PANTHER" id="PTHR31632:SF2">
    <property type="entry name" value="PLASMA MEMBRANE IRON PERMEASE"/>
    <property type="match status" value="1"/>
</dbReference>
<proteinExistence type="inferred from homology"/>
<evidence type="ECO:0000256" key="5">
    <source>
        <dbReference type="ARBA" id="ARBA00023136"/>
    </source>
</evidence>
<dbReference type="PANTHER" id="PTHR31632">
    <property type="entry name" value="IRON TRANSPORTER FTH1"/>
    <property type="match status" value="1"/>
</dbReference>
<evidence type="ECO:0000256" key="6">
    <source>
        <dbReference type="SAM" id="Phobius"/>
    </source>
</evidence>
<reference evidence="7 8" key="1">
    <citation type="submission" date="2015-02" db="EMBL/GenBank/DDBJ databases">
        <title>Genome Sequencing of Rickettsiales.</title>
        <authorList>
            <person name="Daugherty S.C."/>
            <person name="Su Q."/>
            <person name="Abolude K."/>
            <person name="Beier-Sexton M."/>
            <person name="Carlyon J.A."/>
            <person name="Carter R."/>
            <person name="Day N.P."/>
            <person name="Dumler S.J."/>
            <person name="Dyachenko V."/>
            <person name="Godinez A."/>
            <person name="Kurtti T.J."/>
            <person name="Lichay M."/>
            <person name="Mullins K.E."/>
            <person name="Ott S."/>
            <person name="Pappas-Brown V."/>
            <person name="Paris D.H."/>
            <person name="Patel P."/>
            <person name="Richards A.L."/>
            <person name="Sadzewicz L."/>
            <person name="Sears K."/>
            <person name="Seidman D."/>
            <person name="Sengamalay N."/>
            <person name="Stenos J."/>
            <person name="Tallon L.J."/>
            <person name="Vincent G."/>
            <person name="Fraser C.M."/>
            <person name="Munderloh U."/>
            <person name="Dunning-Hotopp J.C."/>
        </authorList>
    </citation>
    <scope>NUCLEOTIDE SEQUENCE [LARGE SCALE GENOMIC DNA]</scope>
    <source>
        <strain evidence="7 8">Fuller</strain>
    </source>
</reference>
<dbReference type="STRING" id="1359168.OCHUTO_0028"/>
<evidence type="ECO:0000256" key="2">
    <source>
        <dbReference type="ARBA" id="ARBA00008333"/>
    </source>
</evidence>
<dbReference type="GO" id="GO:0015093">
    <property type="term" value="F:ferrous iron transmembrane transporter activity"/>
    <property type="evidence" value="ECO:0007669"/>
    <property type="project" value="TreeGrafter"/>
</dbReference>
<protein>
    <submittedName>
        <fullName evidence="7">Iron permease FTR1 family protein</fullName>
    </submittedName>
</protein>
<dbReference type="GO" id="GO:0033573">
    <property type="term" value="C:high-affinity iron permease complex"/>
    <property type="evidence" value="ECO:0007669"/>
    <property type="project" value="InterPro"/>
</dbReference>
<dbReference type="Pfam" id="PF03239">
    <property type="entry name" value="FTR1"/>
    <property type="match status" value="1"/>
</dbReference>
<dbReference type="Proteomes" id="UP000033616">
    <property type="component" value="Unassembled WGS sequence"/>
</dbReference>